<dbReference type="Proteomes" id="UP000046393">
    <property type="component" value="Unplaced"/>
</dbReference>
<evidence type="ECO:0000313" key="3">
    <source>
        <dbReference type="WBParaSite" id="SMUV_0000179301-mRNA-1"/>
    </source>
</evidence>
<sequence>MTDSESDRTSSIQPSSVEVALADVHSLSSYIKHIYIGADIELLQEALSQKSGVECVQNLIADPQVKLLIVDRINNRDATNPDDTTDEFATIRVSNEMAKRSERTTSLVLVKTGTVIEADKSIEDQLYVLRLPEGNPYDVLLTLFGRVGAPFFKTLKDSGNGERDGDKLAASVEKSLNEVEVSLLHMQQNIDIPEINLVFNPVIKAVVEKAASEGRKAKVEELGENIENSVFLNTLQKGVNRWIKEIQKVLLHFV</sequence>
<evidence type="ECO:0000256" key="1">
    <source>
        <dbReference type="ARBA" id="ARBA00008887"/>
    </source>
</evidence>
<dbReference type="GO" id="GO:0045505">
    <property type="term" value="F:dynein intermediate chain binding"/>
    <property type="evidence" value="ECO:0007669"/>
    <property type="project" value="InterPro"/>
</dbReference>
<proteinExistence type="inferred from homology"/>
<dbReference type="PANTHER" id="PTHR46532:SF4">
    <property type="entry name" value="AAA+ ATPASE DOMAIN-CONTAINING PROTEIN"/>
    <property type="match status" value="1"/>
</dbReference>
<reference evidence="3" key="1">
    <citation type="submission" date="2017-02" db="UniProtKB">
        <authorList>
            <consortium name="WormBaseParasite"/>
        </authorList>
    </citation>
    <scope>IDENTIFICATION</scope>
</reference>
<accession>A0A0N5ACB7</accession>
<dbReference type="GO" id="GO:0051959">
    <property type="term" value="F:dynein light intermediate chain binding"/>
    <property type="evidence" value="ECO:0007669"/>
    <property type="project" value="InterPro"/>
</dbReference>
<dbReference type="PANTHER" id="PTHR46532">
    <property type="entry name" value="MALE FERTILITY FACTOR KL5"/>
    <property type="match status" value="1"/>
</dbReference>
<keyword evidence="2" id="KW-1185">Reference proteome</keyword>
<dbReference type="GO" id="GO:0007018">
    <property type="term" value="P:microtubule-based movement"/>
    <property type="evidence" value="ECO:0007669"/>
    <property type="project" value="InterPro"/>
</dbReference>
<dbReference type="WBParaSite" id="SMUV_0000179301-mRNA-1">
    <property type="protein sequence ID" value="SMUV_0000179301-mRNA-1"/>
    <property type="gene ID" value="SMUV_0000179301"/>
</dbReference>
<dbReference type="GO" id="GO:0005858">
    <property type="term" value="C:axonemal dynein complex"/>
    <property type="evidence" value="ECO:0007669"/>
    <property type="project" value="TreeGrafter"/>
</dbReference>
<protein>
    <submittedName>
        <fullName evidence="3">Dynein light chain</fullName>
    </submittedName>
</protein>
<dbReference type="STRING" id="451379.A0A0N5ACB7"/>
<name>A0A0N5ACB7_9BILA</name>
<evidence type="ECO:0000313" key="2">
    <source>
        <dbReference type="Proteomes" id="UP000046393"/>
    </source>
</evidence>
<comment type="similarity">
    <text evidence="1">Belongs to the dynein heavy chain family.</text>
</comment>
<organism evidence="2 3">
    <name type="scientific">Syphacia muris</name>
    <dbReference type="NCBI Taxonomy" id="451379"/>
    <lineage>
        <taxon>Eukaryota</taxon>
        <taxon>Metazoa</taxon>
        <taxon>Ecdysozoa</taxon>
        <taxon>Nematoda</taxon>
        <taxon>Chromadorea</taxon>
        <taxon>Rhabditida</taxon>
        <taxon>Spirurina</taxon>
        <taxon>Oxyuridomorpha</taxon>
        <taxon>Oxyuroidea</taxon>
        <taxon>Oxyuridae</taxon>
        <taxon>Syphacia</taxon>
    </lineage>
</organism>
<dbReference type="AlphaFoldDB" id="A0A0N5ACB7"/>
<dbReference type="InterPro" id="IPR026983">
    <property type="entry name" value="DHC"/>
</dbReference>